<organism evidence="12 13">
    <name type="scientific">Frischella japonica</name>
    <dbReference type="NCBI Taxonomy" id="2741544"/>
    <lineage>
        <taxon>Bacteria</taxon>
        <taxon>Pseudomonadati</taxon>
        <taxon>Pseudomonadota</taxon>
        <taxon>Gammaproteobacteria</taxon>
        <taxon>Orbales</taxon>
        <taxon>Orbaceae</taxon>
        <taxon>Frischella</taxon>
    </lineage>
</organism>
<dbReference type="Pfam" id="PF06144">
    <property type="entry name" value="DNA_pol3_delta"/>
    <property type="match status" value="1"/>
</dbReference>
<dbReference type="InterPro" id="IPR008921">
    <property type="entry name" value="DNA_pol3_clamp-load_cplx_C"/>
</dbReference>
<dbReference type="NCBIfam" id="TIGR01128">
    <property type="entry name" value="holA"/>
    <property type="match status" value="1"/>
</dbReference>
<dbReference type="PANTHER" id="PTHR34388:SF1">
    <property type="entry name" value="DNA POLYMERASE III SUBUNIT DELTA"/>
    <property type="match status" value="1"/>
</dbReference>
<gene>
    <name evidence="12" type="primary">holA</name>
    <name evidence="12" type="ORF">FcAc13_02040</name>
</gene>
<dbReference type="CDD" id="cd18138">
    <property type="entry name" value="HLD_clamp_pol_III_delta"/>
    <property type="match status" value="1"/>
</dbReference>
<dbReference type="Gene3D" id="1.10.8.60">
    <property type="match status" value="1"/>
</dbReference>
<evidence type="ECO:0000313" key="13">
    <source>
        <dbReference type="Proteomes" id="UP000651208"/>
    </source>
</evidence>
<comment type="catalytic activity">
    <reaction evidence="8">
        <text>DNA(n) + a 2'-deoxyribonucleoside 5'-triphosphate = DNA(n+1) + diphosphate</text>
        <dbReference type="Rhea" id="RHEA:22508"/>
        <dbReference type="Rhea" id="RHEA-COMP:17339"/>
        <dbReference type="Rhea" id="RHEA-COMP:17340"/>
        <dbReference type="ChEBI" id="CHEBI:33019"/>
        <dbReference type="ChEBI" id="CHEBI:61560"/>
        <dbReference type="ChEBI" id="CHEBI:173112"/>
        <dbReference type="EC" id="2.7.7.7"/>
    </reaction>
</comment>
<evidence type="ECO:0000256" key="7">
    <source>
        <dbReference type="ARBA" id="ARBA00034754"/>
    </source>
</evidence>
<comment type="similarity">
    <text evidence="7">Belongs to the DNA polymerase HolA subunit family.</text>
</comment>
<dbReference type="InterPro" id="IPR032780">
    <property type="entry name" value="DNA_pol3_delt_C"/>
</dbReference>
<feature type="domain" description="DNA polymerase III delta N-terminal" evidence="10">
    <location>
        <begin position="23"/>
        <end position="141"/>
    </location>
</feature>
<dbReference type="InterPro" id="IPR027417">
    <property type="entry name" value="P-loop_NTPase"/>
</dbReference>
<dbReference type="PANTHER" id="PTHR34388">
    <property type="entry name" value="DNA POLYMERASE III SUBUNIT DELTA"/>
    <property type="match status" value="1"/>
</dbReference>
<evidence type="ECO:0000259" key="11">
    <source>
        <dbReference type="Pfam" id="PF14840"/>
    </source>
</evidence>
<accession>A0ABR7QVS5</accession>
<dbReference type="GO" id="GO:0003887">
    <property type="term" value="F:DNA-directed DNA polymerase activity"/>
    <property type="evidence" value="ECO:0007669"/>
    <property type="project" value="UniProtKB-EC"/>
</dbReference>
<name>A0ABR7QVS5_9GAMM</name>
<evidence type="ECO:0000256" key="8">
    <source>
        <dbReference type="ARBA" id="ARBA00049244"/>
    </source>
</evidence>
<dbReference type="InterPro" id="IPR010372">
    <property type="entry name" value="DNA_pol3_delta_N"/>
</dbReference>
<dbReference type="Gene3D" id="3.40.50.300">
    <property type="entry name" value="P-loop containing nucleotide triphosphate hydrolases"/>
    <property type="match status" value="1"/>
</dbReference>
<evidence type="ECO:0000256" key="2">
    <source>
        <dbReference type="ARBA" id="ARBA00017703"/>
    </source>
</evidence>
<dbReference type="Gene3D" id="1.20.272.10">
    <property type="match status" value="1"/>
</dbReference>
<dbReference type="SUPFAM" id="SSF48019">
    <property type="entry name" value="post-AAA+ oligomerization domain-like"/>
    <property type="match status" value="1"/>
</dbReference>
<protein>
    <recommendedName>
        <fullName evidence="2 9">DNA polymerase III subunit delta</fullName>
        <ecNumber evidence="1 9">2.7.7.7</ecNumber>
    </recommendedName>
</protein>
<evidence type="ECO:0000256" key="5">
    <source>
        <dbReference type="ARBA" id="ARBA00022705"/>
    </source>
</evidence>
<proteinExistence type="inferred from homology"/>
<feature type="domain" description="DNA polymerase III subunit delta C-terminal" evidence="11">
    <location>
        <begin position="215"/>
        <end position="332"/>
    </location>
</feature>
<comment type="caution">
    <text evidence="12">The sequence shown here is derived from an EMBL/GenBank/DDBJ whole genome shotgun (WGS) entry which is preliminary data.</text>
</comment>
<dbReference type="Pfam" id="PF14840">
    <property type="entry name" value="DNA_pol3_delt_C"/>
    <property type="match status" value="1"/>
</dbReference>
<evidence type="ECO:0000256" key="3">
    <source>
        <dbReference type="ARBA" id="ARBA00022679"/>
    </source>
</evidence>
<reference evidence="12 13" key="1">
    <citation type="submission" date="2020-06" db="EMBL/GenBank/DDBJ databases">
        <title>Frischella cerana isolated from Apis cerana gut homogenate.</title>
        <authorList>
            <person name="Wolter L.A."/>
            <person name="Suenami S."/>
            <person name="Miyazaki R."/>
        </authorList>
    </citation>
    <scope>NUCLEOTIDE SEQUENCE [LARGE SCALE GENOMIC DNA]</scope>
    <source>
        <strain evidence="12 13">Ac13</strain>
    </source>
</reference>
<keyword evidence="13" id="KW-1185">Reference proteome</keyword>
<evidence type="ECO:0000313" key="12">
    <source>
        <dbReference type="EMBL" id="MBC9130083.1"/>
    </source>
</evidence>
<evidence type="ECO:0000256" key="1">
    <source>
        <dbReference type="ARBA" id="ARBA00012417"/>
    </source>
</evidence>
<evidence type="ECO:0000256" key="4">
    <source>
        <dbReference type="ARBA" id="ARBA00022695"/>
    </source>
</evidence>
<keyword evidence="6" id="KW-0239">DNA-directed DNA polymerase</keyword>
<dbReference type="SUPFAM" id="SSF52540">
    <property type="entry name" value="P-loop containing nucleoside triphosphate hydrolases"/>
    <property type="match status" value="1"/>
</dbReference>
<keyword evidence="5" id="KW-0235">DNA replication</keyword>
<keyword evidence="4 12" id="KW-0548">Nucleotidyltransferase</keyword>
<dbReference type="RefSeq" id="WP_187754530.1">
    <property type="nucleotide sequence ID" value="NZ_JABURY010000006.1"/>
</dbReference>
<dbReference type="Proteomes" id="UP000651208">
    <property type="component" value="Unassembled WGS sequence"/>
</dbReference>
<dbReference type="EMBL" id="JABURY010000006">
    <property type="protein sequence ID" value="MBC9130083.1"/>
    <property type="molecule type" value="Genomic_DNA"/>
</dbReference>
<evidence type="ECO:0000256" key="9">
    <source>
        <dbReference type="NCBIfam" id="TIGR01128"/>
    </source>
</evidence>
<dbReference type="EC" id="2.7.7.7" evidence="1 9"/>
<dbReference type="InterPro" id="IPR005790">
    <property type="entry name" value="DNA_polIII_delta"/>
</dbReference>
<keyword evidence="3 12" id="KW-0808">Transferase</keyword>
<sequence length="335" mass="38705">MIKIFANQLDAKLEQDGAWCYFLTIGNDPYLRDVTQNKIIKKMHQQGFTEQTVFSIDNQTNWDSIYENSRAMSLFSSQTLLILQFGDNLLNASIAKKLDELCQTLSPDVSLLVTLSQMTKAQENASWLKTLSDQLLIINCNTPDANQLPIWLNQQLQLFDLTIEKQGIELLCYYYEGNLLALTQTLEQLKLLYPKGKISFSQLENNLDDCAIFTPYHLIDAMLMTKTKRVIHILQQFKMNGTEPLILVRTIQRELIQLINLKKYSAKHDLKSAYDINKVWQNRRNVITPYLNRTSLEQLYLILKQLTELEIALKSDYQAAIWELLTALCLKIVGD</sequence>
<evidence type="ECO:0000256" key="6">
    <source>
        <dbReference type="ARBA" id="ARBA00022932"/>
    </source>
</evidence>
<evidence type="ECO:0000259" key="10">
    <source>
        <dbReference type="Pfam" id="PF06144"/>
    </source>
</evidence>